<keyword evidence="1" id="KW-0812">Transmembrane</keyword>
<dbReference type="KEGG" id="bcel:BcellWH2_00373"/>
<dbReference type="Proteomes" id="UP000061809">
    <property type="component" value="Chromosome"/>
</dbReference>
<dbReference type="Pfam" id="PF05437">
    <property type="entry name" value="AzlD"/>
    <property type="match status" value="1"/>
</dbReference>
<dbReference type="EMBL" id="CP012801">
    <property type="protein sequence ID" value="ALJ57648.1"/>
    <property type="molecule type" value="Genomic_DNA"/>
</dbReference>
<organism evidence="2 3">
    <name type="scientific">Bacteroides cellulosilyticus</name>
    <dbReference type="NCBI Taxonomy" id="246787"/>
    <lineage>
        <taxon>Bacteria</taxon>
        <taxon>Pseudomonadati</taxon>
        <taxon>Bacteroidota</taxon>
        <taxon>Bacteroidia</taxon>
        <taxon>Bacteroidales</taxon>
        <taxon>Bacteroidaceae</taxon>
        <taxon>Bacteroides</taxon>
    </lineage>
</organism>
<sequence length="105" mass="11869">MTVTEQIVTIFIVALVTQLTRWIPFWVFRSSVHTPQYVNYLGRVLPSAIFGMLVVYCYKDIDFLSPSYGTPEILSGICVVVIQMLFKNMACSILLGTGLYILLIN</sequence>
<dbReference type="RefSeq" id="WP_029426822.1">
    <property type="nucleotide sequence ID" value="NZ_CP012801.1"/>
</dbReference>
<keyword evidence="1" id="KW-1133">Transmembrane helix</keyword>
<gene>
    <name evidence="2" type="ORF">BcellWH2_00373</name>
</gene>
<dbReference type="PATRIC" id="fig|246787.4.peg.391"/>
<evidence type="ECO:0000256" key="1">
    <source>
        <dbReference type="SAM" id="Phobius"/>
    </source>
</evidence>
<protein>
    <submittedName>
        <fullName evidence="2">Branched-chain amino acid transport protein (AzlD)</fullName>
    </submittedName>
</protein>
<proteinExistence type="predicted"/>
<evidence type="ECO:0000313" key="3">
    <source>
        <dbReference type="Proteomes" id="UP000061809"/>
    </source>
</evidence>
<dbReference type="AlphaFoldDB" id="A0A0P0GAD8"/>
<name>A0A0P0GAD8_9BACE</name>
<reference evidence="2 3" key="1">
    <citation type="journal article" date="2015" name="Science">
        <title>Genetic determinants of in vivo fitness and diet responsiveness in multiple human gut Bacteroides.</title>
        <authorList>
            <person name="Wu M."/>
            <person name="McNulty N.P."/>
            <person name="Rodionov D.A."/>
            <person name="Khoroshkin M.S."/>
            <person name="Griffin N.W."/>
            <person name="Cheng J."/>
            <person name="Latreille P."/>
            <person name="Kerstetter R.A."/>
            <person name="Terrapon N."/>
            <person name="Henrissat B."/>
            <person name="Osterman A.L."/>
            <person name="Gordon J.I."/>
        </authorList>
    </citation>
    <scope>NUCLEOTIDE SEQUENCE [LARGE SCALE GENOMIC DNA]</scope>
    <source>
        <strain evidence="2 3">WH2</strain>
    </source>
</reference>
<accession>A0A0P0GAD8</accession>
<feature type="transmembrane region" description="Helical" evidence="1">
    <location>
        <begin position="6"/>
        <end position="28"/>
    </location>
</feature>
<evidence type="ECO:0000313" key="2">
    <source>
        <dbReference type="EMBL" id="ALJ57648.1"/>
    </source>
</evidence>
<feature type="transmembrane region" description="Helical" evidence="1">
    <location>
        <begin position="73"/>
        <end position="103"/>
    </location>
</feature>
<feature type="transmembrane region" description="Helical" evidence="1">
    <location>
        <begin position="40"/>
        <end position="61"/>
    </location>
</feature>
<keyword evidence="1" id="KW-0472">Membrane</keyword>
<dbReference type="PIRSF" id="PIRSF003203">
    <property type="entry name" value="AzlD"/>
    <property type="match status" value="1"/>
</dbReference>
<dbReference type="InterPro" id="IPR008407">
    <property type="entry name" value="Brnchd-chn_aa_trnsp_AzlD"/>
</dbReference>